<proteinExistence type="predicted"/>
<dbReference type="EMBL" id="KZ084146">
    <property type="protein sequence ID" value="OSC97745.1"/>
    <property type="molecule type" value="Genomic_DNA"/>
</dbReference>
<feature type="region of interest" description="Disordered" evidence="1">
    <location>
        <begin position="250"/>
        <end position="299"/>
    </location>
</feature>
<evidence type="ECO:0000313" key="3">
    <source>
        <dbReference type="Proteomes" id="UP000193067"/>
    </source>
</evidence>
<organism evidence="2 3">
    <name type="scientific">Trametes coccinea (strain BRFM310)</name>
    <name type="common">Pycnoporus coccineus</name>
    <dbReference type="NCBI Taxonomy" id="1353009"/>
    <lineage>
        <taxon>Eukaryota</taxon>
        <taxon>Fungi</taxon>
        <taxon>Dikarya</taxon>
        <taxon>Basidiomycota</taxon>
        <taxon>Agaricomycotina</taxon>
        <taxon>Agaricomycetes</taxon>
        <taxon>Polyporales</taxon>
        <taxon>Polyporaceae</taxon>
        <taxon>Trametes</taxon>
    </lineage>
</organism>
<evidence type="ECO:0000313" key="2">
    <source>
        <dbReference type="EMBL" id="OSC97745.1"/>
    </source>
</evidence>
<dbReference type="Proteomes" id="UP000193067">
    <property type="component" value="Unassembled WGS sequence"/>
</dbReference>
<protein>
    <submittedName>
        <fullName evidence="2">Uncharacterized protein</fullName>
    </submittedName>
</protein>
<feature type="compositionally biased region" description="Basic and acidic residues" evidence="1">
    <location>
        <begin position="620"/>
        <end position="629"/>
    </location>
</feature>
<sequence>MHEFELGVWKNTFIHLLRLLAAQGAKTVQEFNRRMRQMPTFGRDTIRKFWHDVSARKQLAARDFEDFLICIMPAFEGLLPLANDQIVADLLFELGNWHALAKLRLQTTVTVSIFRAVTQHMCRAMRSFARTTCRRYEARELPKELEARIRREEKSKAGKSNRAPKIVRFNVLNTYKYHSLPDYPDFIEQGGTTDNYNSQVAELEHRHAKRYYRRTNKIGYAIQIAKHQRRATLLRALRELDDYVPRRERLRTRRATHAPHVLRQQVEGQEKVQQRREQESDDEDDEEDDMTPTPPLERYTISKTRCVPLRLSQWLSHHKDDAATRNFIPSLRAHVFGRLIGCDDPEEISLEELDHVHIESDRIYRHKTLRVNYTTYDMRREQDVISPRAHADLMVLADGSERDVPFWYGRLIDIFHAYVRYDGPGATPATRRWQRLDFLWVRWYENDPDYSSGFQERRLPRVRFIDANDDNTLPFGFLDPCEVIRGAYLMPAFAFGQTCDLLGPSGLARRGQHTNDDFKYYYVGMFADRDMFMRHLGGGVGHRGIGVSLAQSRQHAHRYARTTTPDDISDAGDNTEGQPDHVVSFQESQLEEDNVDGRPEVLEGEEEEEEEEEEEQEDLWGEHDEEWHFDAGFGGLFPEEEIGEGEGDGQDHLEDGFYDEYGMLIDPYSMEGYGPL</sequence>
<keyword evidence="3" id="KW-1185">Reference proteome</keyword>
<feature type="region of interest" description="Disordered" evidence="1">
    <location>
        <begin position="556"/>
        <end position="655"/>
    </location>
</feature>
<evidence type="ECO:0000256" key="1">
    <source>
        <dbReference type="SAM" id="MobiDB-lite"/>
    </source>
</evidence>
<feature type="compositionally biased region" description="Acidic residues" evidence="1">
    <location>
        <begin position="602"/>
        <end position="619"/>
    </location>
</feature>
<dbReference type="AlphaFoldDB" id="A0A1Y2I9G0"/>
<accession>A0A1Y2I9G0</accession>
<feature type="compositionally biased region" description="Basic and acidic residues" evidence="1">
    <location>
        <begin position="268"/>
        <end position="278"/>
    </location>
</feature>
<gene>
    <name evidence="2" type="ORF">PYCCODRAFT_1439845</name>
</gene>
<dbReference type="STRING" id="1353009.A0A1Y2I9G0"/>
<feature type="compositionally biased region" description="Acidic residues" evidence="1">
    <location>
        <begin position="638"/>
        <end position="648"/>
    </location>
</feature>
<feature type="compositionally biased region" description="Acidic residues" evidence="1">
    <location>
        <begin position="279"/>
        <end position="290"/>
    </location>
</feature>
<reference evidence="2 3" key="1">
    <citation type="journal article" date="2015" name="Biotechnol. Biofuels">
        <title>Enhanced degradation of softwood versus hardwood by the white-rot fungus Pycnoporus coccineus.</title>
        <authorList>
            <person name="Couturier M."/>
            <person name="Navarro D."/>
            <person name="Chevret D."/>
            <person name="Henrissat B."/>
            <person name="Piumi F."/>
            <person name="Ruiz-Duenas F.J."/>
            <person name="Martinez A.T."/>
            <person name="Grigoriev I.V."/>
            <person name="Riley R."/>
            <person name="Lipzen A."/>
            <person name="Berrin J.G."/>
            <person name="Master E.R."/>
            <person name="Rosso M.N."/>
        </authorList>
    </citation>
    <scope>NUCLEOTIDE SEQUENCE [LARGE SCALE GENOMIC DNA]</scope>
    <source>
        <strain evidence="2 3">BRFM310</strain>
    </source>
</reference>
<name>A0A1Y2I9G0_TRAC3</name>
<dbReference type="OrthoDB" id="3267098at2759"/>